<feature type="transmembrane region" description="Helical" evidence="1">
    <location>
        <begin position="112"/>
        <end position="133"/>
    </location>
</feature>
<feature type="transmembrane region" description="Helical" evidence="1">
    <location>
        <begin position="72"/>
        <end position="92"/>
    </location>
</feature>
<reference evidence="3" key="1">
    <citation type="journal article" date="2019" name="Int. J. Syst. Evol. Microbiol.">
        <title>The Global Catalogue of Microorganisms (GCM) 10K type strain sequencing project: providing services to taxonomists for standard genome sequencing and annotation.</title>
        <authorList>
            <consortium name="The Broad Institute Genomics Platform"/>
            <consortium name="The Broad Institute Genome Sequencing Center for Infectious Disease"/>
            <person name="Wu L."/>
            <person name="Ma J."/>
        </authorList>
    </citation>
    <scope>NUCLEOTIDE SEQUENCE [LARGE SCALE GENOMIC DNA]</scope>
    <source>
        <strain evidence="3">CCUG 61484</strain>
    </source>
</reference>
<accession>A0ABW3AQJ9</accession>
<dbReference type="EMBL" id="JBHTHZ010000003">
    <property type="protein sequence ID" value="MFD0793152.1"/>
    <property type="molecule type" value="Genomic_DNA"/>
</dbReference>
<keyword evidence="1" id="KW-1133">Transmembrane helix</keyword>
<keyword evidence="1" id="KW-0812">Transmembrane</keyword>
<organism evidence="2 3">
    <name type="scientific">Mucilaginibacter litoreus</name>
    <dbReference type="NCBI Taxonomy" id="1048221"/>
    <lineage>
        <taxon>Bacteria</taxon>
        <taxon>Pseudomonadati</taxon>
        <taxon>Bacteroidota</taxon>
        <taxon>Sphingobacteriia</taxon>
        <taxon>Sphingobacteriales</taxon>
        <taxon>Sphingobacteriaceae</taxon>
        <taxon>Mucilaginibacter</taxon>
    </lineage>
</organism>
<evidence type="ECO:0000313" key="2">
    <source>
        <dbReference type="EMBL" id="MFD0793152.1"/>
    </source>
</evidence>
<gene>
    <name evidence="2" type="ORF">ACFQZX_05955</name>
</gene>
<sequence>MSFHNRLRFVSCFLYLISLTQNAFCTELDCIKSFWCLIGGCFSFLLGGAAITWFANPLIFLSWYYLNKNIKASLYISFAASVMCLSFLLFFKRVMINEAGQYSIIIFNGFGYWLWVTSALTMVIGILFTHISVRSQ</sequence>
<name>A0ABW3AQJ9_9SPHI</name>
<dbReference type="Proteomes" id="UP001597010">
    <property type="component" value="Unassembled WGS sequence"/>
</dbReference>
<keyword evidence="3" id="KW-1185">Reference proteome</keyword>
<proteinExistence type="predicted"/>
<evidence type="ECO:0000313" key="3">
    <source>
        <dbReference type="Proteomes" id="UP001597010"/>
    </source>
</evidence>
<evidence type="ECO:0000256" key="1">
    <source>
        <dbReference type="SAM" id="Phobius"/>
    </source>
</evidence>
<dbReference type="RefSeq" id="WP_377112535.1">
    <property type="nucleotide sequence ID" value="NZ_JBHTHZ010000003.1"/>
</dbReference>
<protein>
    <submittedName>
        <fullName evidence="2">Uncharacterized protein</fullName>
    </submittedName>
</protein>
<keyword evidence="1" id="KW-0472">Membrane</keyword>
<feature type="transmembrane region" description="Helical" evidence="1">
    <location>
        <begin position="35"/>
        <end position="60"/>
    </location>
</feature>
<comment type="caution">
    <text evidence="2">The sequence shown here is derived from an EMBL/GenBank/DDBJ whole genome shotgun (WGS) entry which is preliminary data.</text>
</comment>